<reference evidence="2" key="1">
    <citation type="submission" date="2018-05" db="EMBL/GenBank/DDBJ databases">
        <authorList>
            <person name="Lanie J.A."/>
            <person name="Ng W.-L."/>
            <person name="Kazmierczak K.M."/>
            <person name="Andrzejewski T.M."/>
            <person name="Davidsen T.M."/>
            <person name="Wayne K.J."/>
            <person name="Tettelin H."/>
            <person name="Glass J.I."/>
            <person name="Rusch D."/>
            <person name="Podicherti R."/>
            <person name="Tsui H.-C.T."/>
            <person name="Winkler M.E."/>
        </authorList>
    </citation>
    <scope>NUCLEOTIDE SEQUENCE</scope>
</reference>
<evidence type="ECO:0000313" key="2">
    <source>
        <dbReference type="EMBL" id="SVD42639.1"/>
    </source>
</evidence>
<feature type="non-terminal residue" evidence="2">
    <location>
        <position position="24"/>
    </location>
</feature>
<feature type="region of interest" description="Disordered" evidence="1">
    <location>
        <begin position="1"/>
        <end position="24"/>
    </location>
</feature>
<accession>A0A382V820</accession>
<name>A0A382V820_9ZZZZ</name>
<feature type="compositionally biased region" description="Pro residues" evidence="1">
    <location>
        <begin position="15"/>
        <end position="24"/>
    </location>
</feature>
<sequence>MTINPYTMDTDPDLLPLPPPHPAK</sequence>
<protein>
    <submittedName>
        <fullName evidence="2">Uncharacterized protein</fullName>
    </submittedName>
</protein>
<gene>
    <name evidence="2" type="ORF">METZ01_LOCUS395493</name>
</gene>
<evidence type="ECO:0000256" key="1">
    <source>
        <dbReference type="SAM" id="MobiDB-lite"/>
    </source>
</evidence>
<proteinExistence type="predicted"/>
<dbReference type="AlphaFoldDB" id="A0A382V820"/>
<organism evidence="2">
    <name type="scientific">marine metagenome</name>
    <dbReference type="NCBI Taxonomy" id="408172"/>
    <lineage>
        <taxon>unclassified sequences</taxon>
        <taxon>metagenomes</taxon>
        <taxon>ecological metagenomes</taxon>
    </lineage>
</organism>
<dbReference type="EMBL" id="UINC01149899">
    <property type="protein sequence ID" value="SVD42639.1"/>
    <property type="molecule type" value="Genomic_DNA"/>
</dbReference>